<reference evidence="1" key="1">
    <citation type="journal article" date="2020" name="Sci. Rep.">
        <title>A novel Asfarvirus-like virus identified as a potential cause of mass mortality of abalone.</title>
        <authorList>
            <person name="Matsuyama T."/>
            <person name="Takano T."/>
            <person name="Nishiki I."/>
            <person name="Fujiwara A."/>
            <person name="Kiryu I."/>
            <person name="Inada M."/>
            <person name="Sakai T."/>
            <person name="Terashima S."/>
            <person name="Matsuura Y."/>
            <person name="Isowa K."/>
            <person name="Nakayasu C."/>
        </authorList>
    </citation>
    <scope>NUCLEOTIDE SEQUENCE</scope>
</reference>
<proteinExistence type="predicted"/>
<accession>A0A5K7Y0W8</accession>
<sequence length="162" mass="18318">MQPVIIKALLFSILSVDWIAVNLVYNQNATYKEGVYVGQQITGSTIKIPQYSVTDDNLTYILFRTNQDRVGVTMMIDGNITFHSTNGRIVSTSESPREVSTPLSETITPYNAFNDFNTSNFTELEIRLDNISLDQRIKNLFLQKYRDESLATILPTIILTNG</sequence>
<protein>
    <submittedName>
        <fullName evidence="1">Uncharacterized protein</fullName>
    </submittedName>
</protein>
<name>A0A5K7Y0W8_9VIRU</name>
<dbReference type="EMBL" id="LC506465">
    <property type="protein sequence ID" value="BBO54049.1"/>
    <property type="molecule type" value="Genomic_DNA"/>
</dbReference>
<evidence type="ECO:0000313" key="1">
    <source>
        <dbReference type="EMBL" id="BBO54049.1"/>
    </source>
</evidence>
<organism evidence="1">
    <name type="scientific">Abalone asfa-like virus</name>
    <dbReference type="NCBI Taxonomy" id="2839893"/>
    <lineage>
        <taxon>Viruses</taxon>
        <taxon>Varidnaviria</taxon>
        <taxon>Bamfordvirae</taxon>
        <taxon>Nucleocytoviricota</taxon>
        <taxon>Pokkesviricetes</taxon>
        <taxon>Asfuvirales</taxon>
        <taxon>Asfarviridae</taxon>
    </lineage>
</organism>